<proteinExistence type="predicted"/>
<dbReference type="InterPro" id="IPR029044">
    <property type="entry name" value="Nucleotide-diphossugar_trans"/>
</dbReference>
<feature type="domain" description="Glycosyltransferase 2-like" evidence="2">
    <location>
        <begin position="4"/>
        <end position="67"/>
    </location>
</feature>
<protein>
    <submittedName>
        <fullName evidence="3">Glycosyltransferase</fullName>
    </submittedName>
</protein>
<dbReference type="Pfam" id="PF00535">
    <property type="entry name" value="Glycos_transf_2"/>
    <property type="match status" value="1"/>
</dbReference>
<gene>
    <name evidence="3" type="ORF">ADUPG1_005723</name>
</gene>
<evidence type="ECO:0000313" key="4">
    <source>
        <dbReference type="Proteomes" id="UP001057375"/>
    </source>
</evidence>
<comment type="function">
    <text evidence="1">Dolichyl-phosphate beta-glucosyltransferase involved in the glycosylation of glycoproteins through the synthesis of dolichyl beta-D-glucosyl phosphate which serves as a sugar donor for transfer of three glucose residues to the Man-9-GlcNAc-2-PP-dolichol precursor to N-glycans.</text>
</comment>
<dbReference type="Gene3D" id="3.90.550.10">
    <property type="entry name" value="Spore Coat Polysaccharide Biosynthesis Protein SpsA, Chain A"/>
    <property type="match status" value="1"/>
</dbReference>
<evidence type="ECO:0000256" key="1">
    <source>
        <dbReference type="ARBA" id="ARBA00003301"/>
    </source>
</evidence>
<comment type="caution">
    <text evidence="3">The sequence shown here is derived from an EMBL/GenBank/DDBJ whole genome shotgun (WGS) entry which is preliminary data.</text>
</comment>
<accession>A0ABQ5KEQ5</accession>
<name>A0ABQ5KEQ5_9EUKA</name>
<evidence type="ECO:0000259" key="2">
    <source>
        <dbReference type="Pfam" id="PF00535"/>
    </source>
</evidence>
<dbReference type="CDD" id="cd00761">
    <property type="entry name" value="Glyco_tranf_GTA_type"/>
    <property type="match status" value="1"/>
</dbReference>
<dbReference type="SUPFAM" id="SSF53448">
    <property type="entry name" value="Nucleotide-diphospho-sugar transferases"/>
    <property type="match status" value="1"/>
</dbReference>
<reference evidence="3" key="1">
    <citation type="submission" date="2022-03" db="EMBL/GenBank/DDBJ databases">
        <title>Draft genome sequence of Aduncisulcus paluster, a free-living microaerophilic Fornicata.</title>
        <authorList>
            <person name="Yuyama I."/>
            <person name="Kume K."/>
            <person name="Tamura T."/>
            <person name="Inagaki Y."/>
            <person name="Hashimoto T."/>
        </authorList>
    </citation>
    <scope>NUCLEOTIDE SEQUENCE</scope>
    <source>
        <strain evidence="3">NY0171</strain>
    </source>
</reference>
<dbReference type="InterPro" id="IPR001173">
    <property type="entry name" value="Glyco_trans_2-like"/>
</dbReference>
<feature type="non-terminal residue" evidence="3">
    <location>
        <position position="86"/>
    </location>
</feature>
<dbReference type="Proteomes" id="UP001057375">
    <property type="component" value="Unassembled WGS sequence"/>
</dbReference>
<evidence type="ECO:0000313" key="3">
    <source>
        <dbReference type="EMBL" id="GKT31009.1"/>
    </source>
</evidence>
<keyword evidence="4" id="KW-1185">Reference proteome</keyword>
<dbReference type="EMBL" id="BQXS01009261">
    <property type="protein sequence ID" value="GKT31009.1"/>
    <property type="molecule type" value="Genomic_DNA"/>
</dbReference>
<organism evidence="3 4">
    <name type="scientific">Aduncisulcus paluster</name>
    <dbReference type="NCBI Taxonomy" id="2918883"/>
    <lineage>
        <taxon>Eukaryota</taxon>
        <taxon>Metamonada</taxon>
        <taxon>Carpediemonas-like organisms</taxon>
        <taxon>Aduncisulcus</taxon>
    </lineage>
</organism>
<sequence length="86" mass="9466">MVRIDLPVNVGAAAARNWLMKEPQGMESDFAVYLDDDVEVEPDWISRFGAAVEAYPEAGVWGCKVLDYSVPSVMQSVDLHIIQPVG</sequence>